<evidence type="ECO:0000313" key="2">
    <source>
        <dbReference type="Proteomes" id="UP000661163"/>
    </source>
</evidence>
<organism evidence="1 2">
    <name type="scientific">Rhizobium ruizarguesonis</name>
    <dbReference type="NCBI Taxonomy" id="2081791"/>
    <lineage>
        <taxon>Bacteria</taxon>
        <taxon>Pseudomonadati</taxon>
        <taxon>Pseudomonadota</taxon>
        <taxon>Alphaproteobacteria</taxon>
        <taxon>Hyphomicrobiales</taxon>
        <taxon>Rhizobiaceae</taxon>
        <taxon>Rhizobium/Agrobacterium group</taxon>
        <taxon>Rhizobium</taxon>
    </lineage>
</organism>
<comment type="caution">
    <text evidence="1">The sequence shown here is derived from an EMBL/GenBank/DDBJ whole genome shotgun (WGS) entry which is preliminary data.</text>
</comment>
<accession>A0AAE4YY41</accession>
<evidence type="ECO:0000313" key="1">
    <source>
        <dbReference type="EMBL" id="NEI52774.1"/>
    </source>
</evidence>
<sequence length="105" mass="11669">MNMATIGTFTASENGFTGSIRTLALNVKARIARVENPSDKGPHFRIYAGNVELGAAWQKRSNESDRDYLSVKLDDPSFPAPIYATLSEVEGEDGYQLIWSRQSRD</sequence>
<protein>
    <submittedName>
        <fullName evidence="1">DUF736 family protein</fullName>
    </submittedName>
</protein>
<dbReference type="InterPro" id="IPR007948">
    <property type="entry name" value="DUF736"/>
</dbReference>
<dbReference type="Proteomes" id="UP000661163">
    <property type="component" value="Unassembled WGS sequence"/>
</dbReference>
<gene>
    <name evidence="1" type="ORF">GR217_34740</name>
</gene>
<name>A0AAE4YY41_9HYPH</name>
<dbReference type="AlphaFoldDB" id="A0AAE4YY41"/>
<proteinExistence type="predicted"/>
<dbReference type="Pfam" id="PF05284">
    <property type="entry name" value="DUF736"/>
    <property type="match status" value="1"/>
</dbReference>
<reference evidence="1 2" key="1">
    <citation type="submission" date="2019-12" db="EMBL/GenBank/DDBJ databases">
        <title>Rhizobium genotypes associated with high levels of biological nitrogen fixation by grain legumes in a temperate-maritime cropping system.</title>
        <authorList>
            <person name="Maluk M."/>
            <person name="Francesc Ferrando Molina F."/>
            <person name="Lopez Del Egido L."/>
            <person name="Lafos M."/>
            <person name="Langarica-Fuentes A."/>
            <person name="Gebre Yohannes G."/>
            <person name="Young M.W."/>
            <person name="Martin P."/>
            <person name="Gantlett R."/>
            <person name="Kenicer G."/>
            <person name="Hawes C."/>
            <person name="Begg G.S."/>
            <person name="Quilliam R.S."/>
            <person name="Squire G.R."/>
            <person name="Poole P.S."/>
            <person name="Young P.W."/>
            <person name="Iannetta P.M."/>
            <person name="James E.K."/>
        </authorList>
    </citation>
    <scope>NUCLEOTIDE SEQUENCE [LARGE SCALE GENOMIC DNA]</scope>
    <source>
        <strain evidence="1 2">JHI985</strain>
    </source>
</reference>
<dbReference type="EMBL" id="WUFC01000047">
    <property type="protein sequence ID" value="NEI52774.1"/>
    <property type="molecule type" value="Genomic_DNA"/>
</dbReference>